<dbReference type="AlphaFoldDB" id="Q47XD3"/>
<dbReference type="HOGENOM" id="CLU_3355566_0_0_6"/>
<sequence>MELNKKRVSFQGTRFLIAKIFILKEKESKTKYKPDK</sequence>
<dbReference type="Proteomes" id="UP000000547">
    <property type="component" value="Chromosome"/>
</dbReference>
<name>Q47XD3_COLP3</name>
<evidence type="ECO:0000313" key="1">
    <source>
        <dbReference type="EMBL" id="AAZ28131.1"/>
    </source>
</evidence>
<reference evidence="1" key="1">
    <citation type="journal article" date="2005" name="Proc. Natl. Acad. Sci. U.S.A.">
        <title>The psychrophilic lifestyle as revealed by the genome sequence of Colwellia psychrerythraea 34H through genomic and proteomic analyses.</title>
        <authorList>
            <person name="Methe B.A."/>
            <person name="Nelson K.E."/>
            <person name="Deming J.W."/>
            <person name="Momen B."/>
            <person name="Melamud E."/>
            <person name="Zhang X."/>
            <person name="Moult J."/>
            <person name="Madupu R."/>
            <person name="Nelson W.C."/>
            <person name="Dodson R.J."/>
            <person name="Brinkac L.M."/>
            <person name="Daugherty S.C."/>
            <person name="Durkin A.S."/>
            <person name="DeBoy R.T."/>
            <person name="Kolonay J.F."/>
            <person name="Sullivan S.A."/>
            <person name="Zhou L."/>
            <person name="Davidsen T.M."/>
            <person name="Wu M."/>
            <person name="Huston A.L."/>
            <person name="Lewis M."/>
            <person name="Weaver B."/>
            <person name="Weidman J.F."/>
            <person name="Khouri H."/>
            <person name="Utterback T.R."/>
            <person name="Feldblyum T.V."/>
            <person name="Fraser C.M."/>
        </authorList>
    </citation>
    <scope>NUCLEOTIDE SEQUENCE [LARGE SCALE GENOMIC DNA]</scope>
    <source>
        <strain evidence="1">34H</strain>
    </source>
</reference>
<dbReference type="EMBL" id="CP000083">
    <property type="protein sequence ID" value="AAZ28131.1"/>
    <property type="molecule type" value="Genomic_DNA"/>
</dbReference>
<protein>
    <submittedName>
        <fullName evidence="1">Uncharacterized protein</fullName>
    </submittedName>
</protein>
<proteinExistence type="predicted"/>
<dbReference type="STRING" id="167879.CPS_3875"/>
<evidence type="ECO:0000313" key="2">
    <source>
        <dbReference type="Proteomes" id="UP000000547"/>
    </source>
</evidence>
<gene>
    <name evidence="1" type="ordered locus">CPS_3875</name>
</gene>
<accession>Q47XD3</accession>
<dbReference type="KEGG" id="cps:CPS_3875"/>
<organism evidence="1 2">
    <name type="scientific">Colwellia psychrerythraea (strain 34H / ATCC BAA-681)</name>
    <name type="common">Vibrio psychroerythus</name>
    <dbReference type="NCBI Taxonomy" id="167879"/>
    <lineage>
        <taxon>Bacteria</taxon>
        <taxon>Pseudomonadati</taxon>
        <taxon>Pseudomonadota</taxon>
        <taxon>Gammaproteobacteria</taxon>
        <taxon>Alteromonadales</taxon>
        <taxon>Colwelliaceae</taxon>
        <taxon>Colwellia</taxon>
    </lineage>
</organism>